<evidence type="ECO:0000256" key="7">
    <source>
        <dbReference type="ARBA" id="ARBA00022723"/>
    </source>
</evidence>
<dbReference type="Gene3D" id="1.20.1260.140">
    <property type="entry name" value="Alternative oxidase"/>
    <property type="match status" value="2"/>
</dbReference>
<comment type="subcellular location">
    <subcellularLocation>
        <location evidence="2">Membrane</location>
    </subcellularLocation>
</comment>
<protein>
    <recommendedName>
        <fullName evidence="13">Ubiquinol oxidase</fullName>
        <ecNumber evidence="13">1.10.3.11</ecNumber>
    </recommendedName>
</protein>
<dbReference type="GO" id="GO:0005739">
    <property type="term" value="C:mitochondrion"/>
    <property type="evidence" value="ECO:0007669"/>
    <property type="project" value="TreeGrafter"/>
</dbReference>
<evidence type="ECO:0000313" key="15">
    <source>
        <dbReference type="Proteomes" id="UP001064489"/>
    </source>
</evidence>
<dbReference type="PANTHER" id="PTHR31803">
    <property type="entry name" value="ALTERNATIVE OXIDASE"/>
    <property type="match status" value="1"/>
</dbReference>
<sequence length="118" mass="13502">MRLETVAVVPGMVGRMVLQLRSICRFEHSGGWIRALLEEVENERMHLMTMVELVKSKCGTIENVRASAIALDYWILPKDVITVIRANEAHHHDVNHFASDIHFQGKELREAPGPLDYR</sequence>
<dbReference type="EC" id="1.10.3.11" evidence="13"/>
<evidence type="ECO:0000256" key="10">
    <source>
        <dbReference type="ARBA" id="ARBA00023002"/>
    </source>
</evidence>
<organism evidence="14 15">
    <name type="scientific">Acer negundo</name>
    <name type="common">Box elder</name>
    <dbReference type="NCBI Taxonomy" id="4023"/>
    <lineage>
        <taxon>Eukaryota</taxon>
        <taxon>Viridiplantae</taxon>
        <taxon>Streptophyta</taxon>
        <taxon>Embryophyta</taxon>
        <taxon>Tracheophyta</taxon>
        <taxon>Spermatophyta</taxon>
        <taxon>Magnoliopsida</taxon>
        <taxon>eudicotyledons</taxon>
        <taxon>Gunneridae</taxon>
        <taxon>Pentapetalae</taxon>
        <taxon>rosids</taxon>
        <taxon>malvids</taxon>
        <taxon>Sapindales</taxon>
        <taxon>Sapindaceae</taxon>
        <taxon>Hippocastanoideae</taxon>
        <taxon>Acereae</taxon>
        <taxon>Acer</taxon>
    </lineage>
</organism>
<evidence type="ECO:0000256" key="4">
    <source>
        <dbReference type="ARBA" id="ARBA00022448"/>
    </source>
</evidence>
<accession>A0AAD5ISX3</accession>
<dbReference type="GO" id="GO:0010230">
    <property type="term" value="P:alternative respiration"/>
    <property type="evidence" value="ECO:0007669"/>
    <property type="project" value="TreeGrafter"/>
</dbReference>
<evidence type="ECO:0000256" key="12">
    <source>
        <dbReference type="ARBA" id="ARBA00023136"/>
    </source>
</evidence>
<comment type="cofactor">
    <cofactor evidence="13">
        <name>Fe cation</name>
        <dbReference type="ChEBI" id="CHEBI:24875"/>
    </cofactor>
    <text evidence="13">Binds 2 iron ions per subunit.</text>
</comment>
<evidence type="ECO:0000256" key="5">
    <source>
        <dbReference type="ARBA" id="ARBA00022660"/>
    </source>
</evidence>
<reference evidence="14" key="2">
    <citation type="submission" date="2023-02" db="EMBL/GenBank/DDBJ databases">
        <authorList>
            <person name="Swenson N.G."/>
            <person name="Wegrzyn J.L."/>
            <person name="Mcevoy S.L."/>
        </authorList>
    </citation>
    <scope>NUCLEOTIDE SEQUENCE</scope>
    <source>
        <strain evidence="14">91603</strain>
        <tissue evidence="14">Leaf</tissue>
    </source>
</reference>
<comment type="caution">
    <text evidence="14">The sequence shown here is derived from an EMBL/GenBank/DDBJ whole genome shotgun (WGS) entry which is preliminary data.</text>
</comment>
<reference evidence="14" key="1">
    <citation type="journal article" date="2022" name="Plant J.">
        <title>Strategies of tolerance reflected in two North American maple genomes.</title>
        <authorList>
            <person name="McEvoy S.L."/>
            <person name="Sezen U.U."/>
            <person name="Trouern-Trend A."/>
            <person name="McMahon S.M."/>
            <person name="Schaberg P.G."/>
            <person name="Yang J."/>
            <person name="Wegrzyn J.L."/>
            <person name="Swenson N.G."/>
        </authorList>
    </citation>
    <scope>NUCLEOTIDE SEQUENCE</scope>
    <source>
        <strain evidence="14">91603</strain>
    </source>
</reference>
<keyword evidence="12 13" id="KW-0472">Membrane</keyword>
<dbReference type="EMBL" id="JAJSOW010000102">
    <property type="protein sequence ID" value="KAI9176659.1"/>
    <property type="molecule type" value="Genomic_DNA"/>
</dbReference>
<dbReference type="Pfam" id="PF01786">
    <property type="entry name" value="AOX"/>
    <property type="match status" value="2"/>
</dbReference>
<keyword evidence="9" id="KW-1133">Transmembrane helix</keyword>
<dbReference type="Proteomes" id="UP001064489">
    <property type="component" value="Chromosome 5"/>
</dbReference>
<evidence type="ECO:0000256" key="9">
    <source>
        <dbReference type="ARBA" id="ARBA00022989"/>
    </source>
</evidence>
<dbReference type="GO" id="GO:0016020">
    <property type="term" value="C:membrane"/>
    <property type="evidence" value="ECO:0007669"/>
    <property type="project" value="UniProtKB-SubCell"/>
</dbReference>
<keyword evidence="4" id="KW-0813">Transport</keyword>
<gene>
    <name evidence="14" type="ORF">LWI28_005643</name>
</gene>
<keyword evidence="15" id="KW-1185">Reference proteome</keyword>
<proteinExistence type="inferred from homology"/>
<evidence type="ECO:0000313" key="14">
    <source>
        <dbReference type="EMBL" id="KAI9176659.1"/>
    </source>
</evidence>
<dbReference type="InterPro" id="IPR002680">
    <property type="entry name" value="AOX"/>
</dbReference>
<keyword evidence="5 13" id="KW-0679">Respiratory chain</keyword>
<evidence type="ECO:0000256" key="2">
    <source>
        <dbReference type="ARBA" id="ARBA00004370"/>
    </source>
</evidence>
<keyword evidence="8 13" id="KW-0249">Electron transport</keyword>
<evidence type="ECO:0000256" key="8">
    <source>
        <dbReference type="ARBA" id="ARBA00022982"/>
    </source>
</evidence>
<keyword evidence="7 13" id="KW-0479">Metal-binding</keyword>
<dbReference type="AlphaFoldDB" id="A0AAD5ISX3"/>
<dbReference type="InterPro" id="IPR038659">
    <property type="entry name" value="AOX_sf"/>
</dbReference>
<dbReference type="PANTHER" id="PTHR31803:SF6">
    <property type="entry name" value="UBIQUINOL OXIDASE 2, MITOCHONDRIAL"/>
    <property type="match status" value="1"/>
</dbReference>
<name>A0AAD5ISX3_ACENE</name>
<evidence type="ECO:0000256" key="11">
    <source>
        <dbReference type="ARBA" id="ARBA00023004"/>
    </source>
</evidence>
<comment type="similarity">
    <text evidence="3 13">Belongs to the alternative oxidase family.</text>
</comment>
<evidence type="ECO:0000256" key="1">
    <source>
        <dbReference type="ARBA" id="ARBA00001192"/>
    </source>
</evidence>
<keyword evidence="6 13" id="KW-0812">Transmembrane</keyword>
<dbReference type="GO" id="GO:0098803">
    <property type="term" value="C:respiratory chain complex"/>
    <property type="evidence" value="ECO:0007669"/>
    <property type="project" value="UniProtKB-UniRule"/>
</dbReference>
<dbReference type="GO" id="GO:0102721">
    <property type="term" value="F:ubiquinol:oxygen oxidoreductase activity"/>
    <property type="evidence" value="ECO:0007669"/>
    <property type="project" value="UniProtKB-EC"/>
</dbReference>
<keyword evidence="11 13" id="KW-0408">Iron</keyword>
<evidence type="ECO:0000256" key="13">
    <source>
        <dbReference type="RuleBase" id="RU003779"/>
    </source>
</evidence>
<evidence type="ECO:0000256" key="3">
    <source>
        <dbReference type="ARBA" id="ARBA00008388"/>
    </source>
</evidence>
<evidence type="ECO:0000256" key="6">
    <source>
        <dbReference type="ARBA" id="ARBA00022692"/>
    </source>
</evidence>
<comment type="catalytic activity">
    <reaction evidence="1 13">
        <text>2 a ubiquinol + O2 = 2 a ubiquinone + 2 H2O</text>
        <dbReference type="Rhea" id="RHEA:30255"/>
        <dbReference type="Rhea" id="RHEA-COMP:9565"/>
        <dbReference type="Rhea" id="RHEA-COMP:9566"/>
        <dbReference type="ChEBI" id="CHEBI:15377"/>
        <dbReference type="ChEBI" id="CHEBI:15379"/>
        <dbReference type="ChEBI" id="CHEBI:16389"/>
        <dbReference type="ChEBI" id="CHEBI:17976"/>
        <dbReference type="EC" id="1.10.3.11"/>
    </reaction>
</comment>
<dbReference type="GO" id="GO:0106292">
    <property type="term" value="F:superoxide-generating NADPH oxidase activity"/>
    <property type="evidence" value="ECO:0007669"/>
    <property type="project" value="UniProtKB-ARBA"/>
</dbReference>
<dbReference type="GO" id="GO:0046872">
    <property type="term" value="F:metal ion binding"/>
    <property type="evidence" value="ECO:0007669"/>
    <property type="project" value="UniProtKB-UniRule"/>
</dbReference>
<dbReference type="GO" id="GO:0009916">
    <property type="term" value="F:alternative oxidase activity"/>
    <property type="evidence" value="ECO:0007669"/>
    <property type="project" value="UniProtKB-UniRule"/>
</dbReference>
<keyword evidence="10 13" id="KW-0560">Oxidoreductase</keyword>